<dbReference type="InterPro" id="IPR011051">
    <property type="entry name" value="RmlC_Cupin_sf"/>
</dbReference>
<dbReference type="EMBL" id="ML978076">
    <property type="protein sequence ID" value="KAF2010292.1"/>
    <property type="molecule type" value="Genomic_DNA"/>
</dbReference>
<dbReference type="GeneID" id="54286622"/>
<sequence length="235" mass="26303">MVQVRTYTIPPTKLMPNSPHLLIHYPKLLLSEVSAKDFNPTTIYDLFASNGWQSQWIARYGRTQLSHYHSAAHECMAVISGNGATLRFGVADTTSDEEEHTHGHGYEDGAIEVQASLGDVFILPAGVAHKTYAPRPDAETLKFHESKEDDGTLIKDTRKARKFFEGIAIEGEFMMMGAYPVGNEWDFRVGGDHEGRYREVWRVPKPKRDPVLGQSKDGLVGIWKESPNTNSSSKL</sequence>
<dbReference type="OrthoDB" id="2446447at2759"/>
<dbReference type="AlphaFoldDB" id="A0A6A5XBE4"/>
<keyword evidence="3" id="KW-1185">Reference proteome</keyword>
<feature type="region of interest" description="Disordered" evidence="1">
    <location>
        <begin position="207"/>
        <end position="235"/>
    </location>
</feature>
<dbReference type="SUPFAM" id="SSF51182">
    <property type="entry name" value="RmlC-like cupins"/>
    <property type="match status" value="1"/>
</dbReference>
<protein>
    <submittedName>
        <fullName evidence="2">Uncharacterized protein</fullName>
    </submittedName>
</protein>
<proteinExistence type="predicted"/>
<dbReference type="RefSeq" id="XP_033378631.1">
    <property type="nucleotide sequence ID" value="XM_033529225.1"/>
</dbReference>
<organism evidence="2 3">
    <name type="scientific">Aaosphaeria arxii CBS 175.79</name>
    <dbReference type="NCBI Taxonomy" id="1450172"/>
    <lineage>
        <taxon>Eukaryota</taxon>
        <taxon>Fungi</taxon>
        <taxon>Dikarya</taxon>
        <taxon>Ascomycota</taxon>
        <taxon>Pezizomycotina</taxon>
        <taxon>Dothideomycetes</taxon>
        <taxon>Pleosporomycetidae</taxon>
        <taxon>Pleosporales</taxon>
        <taxon>Pleosporales incertae sedis</taxon>
        <taxon>Aaosphaeria</taxon>
    </lineage>
</organism>
<dbReference type="Proteomes" id="UP000799778">
    <property type="component" value="Unassembled WGS sequence"/>
</dbReference>
<name>A0A6A5XBE4_9PLEO</name>
<evidence type="ECO:0000256" key="1">
    <source>
        <dbReference type="SAM" id="MobiDB-lite"/>
    </source>
</evidence>
<dbReference type="CDD" id="cd02219">
    <property type="entry name" value="cupin_YjlB-like"/>
    <property type="match status" value="1"/>
</dbReference>
<reference evidence="2" key="1">
    <citation type="journal article" date="2020" name="Stud. Mycol.">
        <title>101 Dothideomycetes genomes: a test case for predicting lifestyles and emergence of pathogens.</title>
        <authorList>
            <person name="Haridas S."/>
            <person name="Albert R."/>
            <person name="Binder M."/>
            <person name="Bloem J."/>
            <person name="Labutti K."/>
            <person name="Salamov A."/>
            <person name="Andreopoulos B."/>
            <person name="Baker S."/>
            <person name="Barry K."/>
            <person name="Bills G."/>
            <person name="Bluhm B."/>
            <person name="Cannon C."/>
            <person name="Castanera R."/>
            <person name="Culley D."/>
            <person name="Daum C."/>
            <person name="Ezra D."/>
            <person name="Gonzalez J."/>
            <person name="Henrissat B."/>
            <person name="Kuo A."/>
            <person name="Liang C."/>
            <person name="Lipzen A."/>
            <person name="Lutzoni F."/>
            <person name="Magnuson J."/>
            <person name="Mondo S."/>
            <person name="Nolan M."/>
            <person name="Ohm R."/>
            <person name="Pangilinan J."/>
            <person name="Park H.-J."/>
            <person name="Ramirez L."/>
            <person name="Alfaro M."/>
            <person name="Sun H."/>
            <person name="Tritt A."/>
            <person name="Yoshinaga Y."/>
            <person name="Zwiers L.-H."/>
            <person name="Turgeon B."/>
            <person name="Goodwin S."/>
            <person name="Spatafora J."/>
            <person name="Crous P."/>
            <person name="Grigoriev I."/>
        </authorList>
    </citation>
    <scope>NUCLEOTIDE SEQUENCE</scope>
    <source>
        <strain evidence="2">CBS 175.79</strain>
    </source>
</reference>
<dbReference type="Gene3D" id="2.60.120.10">
    <property type="entry name" value="Jelly Rolls"/>
    <property type="match status" value="1"/>
</dbReference>
<dbReference type="InterPro" id="IPR014710">
    <property type="entry name" value="RmlC-like_jellyroll"/>
</dbReference>
<evidence type="ECO:0000313" key="2">
    <source>
        <dbReference type="EMBL" id="KAF2010292.1"/>
    </source>
</evidence>
<dbReference type="PANTHER" id="PTHR36448:SF3">
    <property type="entry name" value="CUPIN TYPE-2 DOMAIN-CONTAINING PROTEIN"/>
    <property type="match status" value="1"/>
</dbReference>
<feature type="compositionally biased region" description="Polar residues" evidence="1">
    <location>
        <begin position="226"/>
        <end position="235"/>
    </location>
</feature>
<evidence type="ECO:0000313" key="3">
    <source>
        <dbReference type="Proteomes" id="UP000799778"/>
    </source>
</evidence>
<dbReference type="PANTHER" id="PTHR36448">
    <property type="entry name" value="BLR7373 PROTEIN"/>
    <property type="match status" value="1"/>
</dbReference>
<accession>A0A6A5XBE4</accession>
<dbReference type="InterPro" id="IPR047121">
    <property type="entry name" value="YjiB-like"/>
</dbReference>
<gene>
    <name evidence="2" type="ORF">BU24DRAFT_427420</name>
</gene>